<evidence type="ECO:0000256" key="3">
    <source>
        <dbReference type="ARBA" id="ARBA00022692"/>
    </source>
</evidence>
<evidence type="ECO:0000256" key="4">
    <source>
        <dbReference type="ARBA" id="ARBA00022989"/>
    </source>
</evidence>
<evidence type="ECO:0000313" key="7">
    <source>
        <dbReference type="EMBL" id="TYO96559.1"/>
    </source>
</evidence>
<dbReference type="InterPro" id="IPR005598">
    <property type="entry name" value="ATP_synth_I"/>
</dbReference>
<protein>
    <submittedName>
        <fullName evidence="7">ATP synthase I subunit</fullName>
    </submittedName>
</protein>
<evidence type="ECO:0000256" key="2">
    <source>
        <dbReference type="ARBA" id="ARBA00022475"/>
    </source>
</evidence>
<reference evidence="7 8" key="1">
    <citation type="submission" date="2019-07" db="EMBL/GenBank/DDBJ databases">
        <title>Genomic Encyclopedia of Type Strains, Phase I: the one thousand microbial genomes (KMG-I) project.</title>
        <authorList>
            <person name="Kyrpides N."/>
        </authorList>
    </citation>
    <scope>NUCLEOTIDE SEQUENCE [LARGE SCALE GENOMIC DNA]</scope>
    <source>
        <strain evidence="7 8">DSM 6562</strain>
    </source>
</reference>
<evidence type="ECO:0000256" key="6">
    <source>
        <dbReference type="SAM" id="Phobius"/>
    </source>
</evidence>
<keyword evidence="2" id="KW-1003">Cell membrane</keyword>
<keyword evidence="8" id="KW-1185">Reference proteome</keyword>
<feature type="transmembrane region" description="Helical" evidence="6">
    <location>
        <begin position="111"/>
        <end position="136"/>
    </location>
</feature>
<proteinExistence type="predicted"/>
<dbReference type="Proteomes" id="UP000323166">
    <property type="component" value="Unassembled WGS sequence"/>
</dbReference>
<evidence type="ECO:0000313" key="8">
    <source>
        <dbReference type="Proteomes" id="UP000323166"/>
    </source>
</evidence>
<dbReference type="Pfam" id="PF03899">
    <property type="entry name" value="ATP-synt_I"/>
    <property type="match status" value="1"/>
</dbReference>
<feature type="transmembrane region" description="Helical" evidence="6">
    <location>
        <begin position="81"/>
        <end position="105"/>
    </location>
</feature>
<evidence type="ECO:0000256" key="1">
    <source>
        <dbReference type="ARBA" id="ARBA00004651"/>
    </source>
</evidence>
<comment type="subcellular location">
    <subcellularLocation>
        <location evidence="1">Cell membrane</location>
        <topology evidence="1">Multi-pass membrane protein</topology>
    </subcellularLocation>
</comment>
<name>A0A5S4ZUJ1_9FIRM</name>
<organism evidence="7 8">
    <name type="scientific">Desulfallas thermosapovorans DSM 6562</name>
    <dbReference type="NCBI Taxonomy" id="1121431"/>
    <lineage>
        <taxon>Bacteria</taxon>
        <taxon>Bacillati</taxon>
        <taxon>Bacillota</taxon>
        <taxon>Clostridia</taxon>
        <taxon>Eubacteriales</taxon>
        <taxon>Desulfallaceae</taxon>
        <taxon>Desulfallas</taxon>
    </lineage>
</organism>
<dbReference type="EMBL" id="VNHM01000004">
    <property type="protein sequence ID" value="TYO96559.1"/>
    <property type="molecule type" value="Genomic_DNA"/>
</dbReference>
<dbReference type="RefSeq" id="WP_166511063.1">
    <property type="nucleotide sequence ID" value="NZ_VNHM01000004.1"/>
</dbReference>
<keyword evidence="4 6" id="KW-1133">Transmembrane helix</keyword>
<feature type="transmembrane region" description="Helical" evidence="6">
    <location>
        <begin position="42"/>
        <end position="60"/>
    </location>
</feature>
<dbReference type="AlphaFoldDB" id="A0A5S4ZUJ1"/>
<evidence type="ECO:0000256" key="5">
    <source>
        <dbReference type="ARBA" id="ARBA00023136"/>
    </source>
</evidence>
<accession>A0A5S4ZUJ1</accession>
<dbReference type="GO" id="GO:0005886">
    <property type="term" value="C:plasma membrane"/>
    <property type="evidence" value="ECO:0007669"/>
    <property type="project" value="UniProtKB-SubCell"/>
</dbReference>
<keyword evidence="3 6" id="KW-0812">Transmembrane</keyword>
<gene>
    <name evidence="7" type="ORF">LX24_01028</name>
</gene>
<comment type="caution">
    <text evidence="7">The sequence shown here is derived from an EMBL/GenBank/DDBJ whole genome shotgun (WGS) entry which is preliminary data.</text>
</comment>
<feature type="transmembrane region" description="Helical" evidence="6">
    <location>
        <begin position="21"/>
        <end position="36"/>
    </location>
</feature>
<sequence>MLFKPTPIRNIDQQFTRTKKAMVITMVLVSPGLIINPGDALILGYLVGGVFGLLNIFFLARRINTLSQLIIDKGASYRQAVFFMQAGFYPRMGMIIGICALASQIDFLNVYGVGAGILLPTLITTVDANLALYRYYTAHDAVDKI</sequence>
<keyword evidence="5 6" id="KW-0472">Membrane</keyword>